<dbReference type="Proteomes" id="UP001610334">
    <property type="component" value="Unassembled WGS sequence"/>
</dbReference>
<evidence type="ECO:0000256" key="3">
    <source>
        <dbReference type="ARBA" id="ARBA00022679"/>
    </source>
</evidence>
<dbReference type="Gene3D" id="3.90.1750.10">
    <property type="entry name" value="Hect, E3 ligase catalytic domains"/>
    <property type="match status" value="1"/>
</dbReference>
<dbReference type="InterPro" id="IPR000569">
    <property type="entry name" value="HECT_dom"/>
</dbReference>
<dbReference type="InterPro" id="IPR044611">
    <property type="entry name" value="E3A/B/C-like"/>
</dbReference>
<dbReference type="Gene3D" id="3.30.2160.10">
    <property type="entry name" value="Hect, E3 ligase catalytic domain"/>
    <property type="match status" value="1"/>
</dbReference>
<evidence type="ECO:0000313" key="8">
    <source>
        <dbReference type="EMBL" id="KAL2822616.1"/>
    </source>
</evidence>
<evidence type="ECO:0000256" key="4">
    <source>
        <dbReference type="ARBA" id="ARBA00022786"/>
    </source>
</evidence>
<protein>
    <recommendedName>
        <fullName evidence="2">HECT-type E3 ubiquitin transferase</fullName>
        <ecNumber evidence="2">2.3.2.26</ecNumber>
    </recommendedName>
</protein>
<dbReference type="PANTHER" id="PTHR45700">
    <property type="entry name" value="UBIQUITIN-PROTEIN LIGASE E3C"/>
    <property type="match status" value="1"/>
</dbReference>
<evidence type="ECO:0000256" key="1">
    <source>
        <dbReference type="ARBA" id="ARBA00000885"/>
    </source>
</evidence>
<feature type="compositionally biased region" description="Polar residues" evidence="6">
    <location>
        <begin position="31"/>
        <end position="40"/>
    </location>
</feature>
<dbReference type="Pfam" id="PF00632">
    <property type="entry name" value="HECT"/>
    <property type="match status" value="1"/>
</dbReference>
<evidence type="ECO:0000259" key="7">
    <source>
        <dbReference type="PROSITE" id="PS50237"/>
    </source>
</evidence>
<evidence type="ECO:0000256" key="6">
    <source>
        <dbReference type="SAM" id="MobiDB-lite"/>
    </source>
</evidence>
<feature type="domain" description="HECT" evidence="7">
    <location>
        <begin position="849"/>
        <end position="1217"/>
    </location>
</feature>
<dbReference type="EMBL" id="JBFXLT010000002">
    <property type="protein sequence ID" value="KAL2822616.1"/>
    <property type="molecule type" value="Genomic_DNA"/>
</dbReference>
<evidence type="ECO:0000313" key="9">
    <source>
        <dbReference type="Proteomes" id="UP001610334"/>
    </source>
</evidence>
<gene>
    <name evidence="8" type="ORF">BJX63DRAFT_377136</name>
</gene>
<organism evidence="8 9">
    <name type="scientific">Aspergillus granulosus</name>
    <dbReference type="NCBI Taxonomy" id="176169"/>
    <lineage>
        <taxon>Eukaryota</taxon>
        <taxon>Fungi</taxon>
        <taxon>Dikarya</taxon>
        <taxon>Ascomycota</taxon>
        <taxon>Pezizomycotina</taxon>
        <taxon>Eurotiomycetes</taxon>
        <taxon>Eurotiomycetidae</taxon>
        <taxon>Eurotiales</taxon>
        <taxon>Aspergillaceae</taxon>
        <taxon>Aspergillus</taxon>
        <taxon>Aspergillus subgen. Nidulantes</taxon>
    </lineage>
</organism>
<feature type="region of interest" description="Disordered" evidence="6">
    <location>
        <begin position="1"/>
        <end position="40"/>
    </location>
</feature>
<dbReference type="PANTHER" id="PTHR45700:SF2">
    <property type="entry name" value="UBIQUITIN-PROTEIN LIGASE E3C"/>
    <property type="match status" value="1"/>
</dbReference>
<dbReference type="EC" id="2.3.2.26" evidence="2"/>
<dbReference type="CDD" id="cd00078">
    <property type="entry name" value="HECTc"/>
    <property type="match status" value="1"/>
</dbReference>
<sequence length="1217" mass="138069">MFQSFTGNSRRPRQVNLSGRTNNPFAAYPSGRQNPHGTGTQNTLAIAQQERLARQQERDRLGASRTVQRTWRGYRSRKITCGIWRAEWDTIERQRTHSLPDFENLAQQQSGSLQPAPTFETAAACLSQLRLLVQFIEPWHSEDIVRLVYFSDAFQKTLHEVPTLATEGEWTMLLQRLANLALRVLRSASSPAVPAFAVGYLLRLLVFLTGLIPKQMARLSREYYATMAALTKNIGLISERASLSKPDLVQSVLALLLPITSETLTAYEWFARSYLTLPDLLEILGSLDLLANSINYKLLTSALAPLYANLRDPIQGLEDVDSRLWLLAYFIFFHRYALGSQAAHRSPDLDFVKVVSGLLNSTAVHIYRRVESDESADLDDDQRKAPLHPFVKDQLLSLLNQTSITGLLSQLQLAQTSQGKFADFGSDASNQAKVLAGYALTLLRVFPRRGDDIRMWLYLGSATLSDQPGESGSRIPAIKYFWQASRSSRVFSAIAKDSTKVLPLLKPANDSNSVPAGLTQRDQEQEWTIILLFLELYTFVLKVMDDDEFFSGGSSFTTSSNARVSWTRESALPLTDIKEMTIFLKNLAFTLYWNSADLSENETVQDTGGIRSYFSSTTPQLESITSVRDIENKNKEKGLPGVTGIPLDYFKGLVTGLLRMVHERDSRRKFLPDGHWLMTSRFDMEGFIPAVVAEEESRHQIQDEDDERTDDLMMDDLYEPTGLVGAGRAQQTLRIEALRRRQQQAARRKQLEAVAPRLEILKNMPFFIPFTTRVQIFREFIYRDQMRRRQGYIDPDSWRMSVAHASMGRMIDGRSNTMQDILSRHHANIHRESVFEDAFDQFYELGEALKEPIQITFIDKFNNAEAGIDGGGVTKEFLTSVTNEAFKSTVGLRLFEENDQHLLYPSPVAVEQRKEYLRQLGQKENTPEWNEQVRDLLRRYEFLGRVLGKCLYEGILVDVGFAPFFLLKWALTGGVSSAQRESAYRANLNDLKDLDSGLYQGLLQLKNYPDDVDDFALNFTVTDTIPLSDGSSRTVTRDLKSNGSDTAVTNQNRLVYISYIARYRLQVQPALQTNAFLQGLGQIIQPSWLSMFNQAEMQTLVSGESGDIDVMDLRRNTLYGGVYTIGDDKEEHPTIQLFWQVLEEMTNEERRKVLRFVTSTPRAPLLGFSHLNPRFSIRDSSEDQTRLPSTSTCVNLLKLPRYKSASVLREKCRSGIT</sequence>
<proteinExistence type="predicted"/>
<feature type="active site" description="Glycyl thioester intermediate" evidence="5">
    <location>
        <position position="1193"/>
    </location>
</feature>
<dbReference type="SUPFAM" id="SSF56204">
    <property type="entry name" value="Hect, E3 ligase catalytic domain"/>
    <property type="match status" value="1"/>
</dbReference>
<evidence type="ECO:0000256" key="2">
    <source>
        <dbReference type="ARBA" id="ARBA00012485"/>
    </source>
</evidence>
<feature type="compositionally biased region" description="Polar residues" evidence="6">
    <location>
        <begin position="1"/>
        <end position="24"/>
    </location>
</feature>
<dbReference type="Gene3D" id="3.30.2410.10">
    <property type="entry name" value="Hect, E3 ligase catalytic domain"/>
    <property type="match status" value="1"/>
</dbReference>
<dbReference type="SMART" id="SM00119">
    <property type="entry name" value="HECTc"/>
    <property type="match status" value="1"/>
</dbReference>
<accession>A0ABR4I4D1</accession>
<name>A0ABR4I4D1_9EURO</name>
<comment type="catalytic activity">
    <reaction evidence="1">
        <text>S-ubiquitinyl-[E2 ubiquitin-conjugating enzyme]-L-cysteine + [acceptor protein]-L-lysine = [E2 ubiquitin-conjugating enzyme]-L-cysteine + N(6)-ubiquitinyl-[acceptor protein]-L-lysine.</text>
        <dbReference type="EC" id="2.3.2.26"/>
    </reaction>
</comment>
<reference evidence="8 9" key="1">
    <citation type="submission" date="2024-07" db="EMBL/GenBank/DDBJ databases">
        <title>Section-level genome sequencing and comparative genomics of Aspergillus sections Usti and Cavernicolus.</title>
        <authorList>
            <consortium name="Lawrence Berkeley National Laboratory"/>
            <person name="Nybo J.L."/>
            <person name="Vesth T.C."/>
            <person name="Theobald S."/>
            <person name="Frisvad J.C."/>
            <person name="Larsen T.O."/>
            <person name="Kjaerboelling I."/>
            <person name="Rothschild-Mancinelli K."/>
            <person name="Lyhne E.K."/>
            <person name="Kogle M.E."/>
            <person name="Barry K."/>
            <person name="Clum A."/>
            <person name="Na H."/>
            <person name="Ledsgaard L."/>
            <person name="Lin J."/>
            <person name="Lipzen A."/>
            <person name="Kuo A."/>
            <person name="Riley R."/>
            <person name="Mondo S."/>
            <person name="Labutti K."/>
            <person name="Haridas S."/>
            <person name="Pangalinan J."/>
            <person name="Salamov A.A."/>
            <person name="Simmons B.A."/>
            <person name="Magnuson J.K."/>
            <person name="Chen J."/>
            <person name="Drula E."/>
            <person name="Henrissat B."/>
            <person name="Wiebenga A."/>
            <person name="Lubbers R.J."/>
            <person name="Gomes A.C."/>
            <person name="Makela M.R."/>
            <person name="Stajich J."/>
            <person name="Grigoriev I.V."/>
            <person name="Mortensen U.H."/>
            <person name="De Vries R.P."/>
            <person name="Baker S.E."/>
            <person name="Andersen M.R."/>
        </authorList>
    </citation>
    <scope>NUCLEOTIDE SEQUENCE [LARGE SCALE GENOMIC DNA]</scope>
    <source>
        <strain evidence="8 9">CBS 588.65</strain>
    </source>
</reference>
<comment type="caution">
    <text evidence="8">The sequence shown here is derived from an EMBL/GenBank/DDBJ whole genome shotgun (WGS) entry which is preliminary data.</text>
</comment>
<keyword evidence="4 5" id="KW-0833">Ubl conjugation pathway</keyword>
<dbReference type="PROSITE" id="PS50237">
    <property type="entry name" value="HECT"/>
    <property type="match status" value="1"/>
</dbReference>
<keyword evidence="3" id="KW-0808">Transferase</keyword>
<keyword evidence="9" id="KW-1185">Reference proteome</keyword>
<evidence type="ECO:0000256" key="5">
    <source>
        <dbReference type="PROSITE-ProRule" id="PRU00104"/>
    </source>
</evidence>
<dbReference type="InterPro" id="IPR035983">
    <property type="entry name" value="Hect_E3_ubiquitin_ligase"/>
</dbReference>